<organism evidence="9 10">
    <name type="scientific">Acidiferrimicrobium australe</name>
    <dbReference type="NCBI Taxonomy" id="2664430"/>
    <lineage>
        <taxon>Bacteria</taxon>
        <taxon>Bacillati</taxon>
        <taxon>Actinomycetota</taxon>
        <taxon>Acidimicrobiia</taxon>
        <taxon>Acidimicrobiales</taxon>
        <taxon>Acidimicrobiaceae</taxon>
        <taxon>Acidiferrimicrobium</taxon>
    </lineage>
</organism>
<evidence type="ECO:0000256" key="7">
    <source>
        <dbReference type="ARBA" id="ARBA00023136"/>
    </source>
</evidence>
<name>A0ABW9QPK6_9ACTN</name>
<dbReference type="Proteomes" id="UP000437736">
    <property type="component" value="Unassembled WGS sequence"/>
</dbReference>
<dbReference type="PANTHER" id="PTHR42982:SF1">
    <property type="entry name" value="SEC-INDEPENDENT PROTEIN TRANSLOCASE PROTEIN TATA"/>
    <property type="match status" value="1"/>
</dbReference>
<keyword evidence="5 8" id="KW-1133">Transmembrane helix</keyword>
<comment type="caution">
    <text evidence="9">The sequence shown here is derived from an EMBL/GenBank/DDBJ whole genome shotgun (WGS) entry which is preliminary data.</text>
</comment>
<dbReference type="EMBL" id="WJHE01000045">
    <property type="protein sequence ID" value="MST31356.1"/>
    <property type="molecule type" value="Genomic_DNA"/>
</dbReference>
<evidence type="ECO:0000256" key="8">
    <source>
        <dbReference type="SAM" id="Phobius"/>
    </source>
</evidence>
<sequence>MLLANFMGTDGLIVIVIALIVIFGGSQLPKIARNVGAAGKEFKKGQVDGEEQARAAAAAEAVAPPTPQLVAPPVPEVVTPAPNPDTVTLSKAELDALIEQRLAQKDPSAN</sequence>
<dbReference type="Pfam" id="PF02416">
    <property type="entry name" value="TatA_B_E"/>
    <property type="match status" value="1"/>
</dbReference>
<evidence type="ECO:0000256" key="1">
    <source>
        <dbReference type="ARBA" id="ARBA00004167"/>
    </source>
</evidence>
<keyword evidence="6" id="KW-0811">Translocation</keyword>
<accession>A0ABW9QPK6</accession>
<evidence type="ECO:0000313" key="9">
    <source>
        <dbReference type="EMBL" id="MST31356.1"/>
    </source>
</evidence>
<evidence type="ECO:0000256" key="2">
    <source>
        <dbReference type="ARBA" id="ARBA00022448"/>
    </source>
</evidence>
<dbReference type="Gene3D" id="1.20.5.3310">
    <property type="match status" value="1"/>
</dbReference>
<reference evidence="9 10" key="1">
    <citation type="submission" date="2019-11" db="EMBL/GenBank/DDBJ databases">
        <title>Acidiferrimicrobium australis gen. nov., sp. nov., an acidophilic and obligately heterotrophic, member of the Actinobacteria that catalyses dissimilatory oxido- reduction of iron isolated from metal-rich acidic water in Chile.</title>
        <authorList>
            <person name="Gonzalez D."/>
            <person name="Huber K."/>
            <person name="Hedrich S."/>
            <person name="Rojas-Villalobos C."/>
            <person name="Quatrini R."/>
            <person name="Dinamarca M.A."/>
            <person name="Schwarz A."/>
            <person name="Canales C."/>
            <person name="Nancucheo I."/>
        </authorList>
    </citation>
    <scope>NUCLEOTIDE SEQUENCE [LARGE SCALE GENOMIC DNA]</scope>
    <source>
        <strain evidence="9 10">USS-CCA1</strain>
    </source>
</reference>
<keyword evidence="10" id="KW-1185">Reference proteome</keyword>
<keyword evidence="7 8" id="KW-0472">Membrane</keyword>
<evidence type="ECO:0008006" key="11">
    <source>
        <dbReference type="Google" id="ProtNLM"/>
    </source>
</evidence>
<evidence type="ECO:0000256" key="5">
    <source>
        <dbReference type="ARBA" id="ARBA00022989"/>
    </source>
</evidence>
<dbReference type="PANTHER" id="PTHR42982">
    <property type="entry name" value="SEC-INDEPENDENT PROTEIN TRANSLOCASE PROTEIN TATA"/>
    <property type="match status" value="1"/>
</dbReference>
<comment type="subcellular location">
    <subcellularLocation>
        <location evidence="1">Membrane</location>
        <topology evidence="1">Single-pass membrane protein</topology>
    </subcellularLocation>
</comment>
<protein>
    <recommendedName>
        <fullName evidence="11">Twin-arginine translocase TatA/TatE family subunit</fullName>
    </recommendedName>
</protein>
<evidence type="ECO:0000256" key="6">
    <source>
        <dbReference type="ARBA" id="ARBA00023010"/>
    </source>
</evidence>
<dbReference type="InterPro" id="IPR003369">
    <property type="entry name" value="TatA/B/E"/>
</dbReference>
<proteinExistence type="predicted"/>
<keyword evidence="3 8" id="KW-0812">Transmembrane</keyword>
<evidence type="ECO:0000256" key="3">
    <source>
        <dbReference type="ARBA" id="ARBA00022692"/>
    </source>
</evidence>
<feature type="transmembrane region" description="Helical" evidence="8">
    <location>
        <begin position="6"/>
        <end position="24"/>
    </location>
</feature>
<evidence type="ECO:0000313" key="10">
    <source>
        <dbReference type="Proteomes" id="UP000437736"/>
    </source>
</evidence>
<gene>
    <name evidence="9" type="ORF">GHK86_01240</name>
</gene>
<evidence type="ECO:0000256" key="4">
    <source>
        <dbReference type="ARBA" id="ARBA00022927"/>
    </source>
</evidence>
<keyword evidence="2" id="KW-0813">Transport</keyword>
<keyword evidence="4" id="KW-0653">Protein transport</keyword>